<comment type="caution">
    <text evidence="1">The sequence shown here is derived from an EMBL/GenBank/DDBJ whole genome shotgun (WGS) entry which is preliminary data.</text>
</comment>
<dbReference type="Proteomes" id="UP001302745">
    <property type="component" value="Unassembled WGS sequence"/>
</dbReference>
<reference evidence="1" key="2">
    <citation type="submission" date="2023-05" db="EMBL/GenBank/DDBJ databases">
        <authorList>
            <consortium name="Lawrence Berkeley National Laboratory"/>
            <person name="Steindorff A."/>
            <person name="Hensen N."/>
            <person name="Bonometti L."/>
            <person name="Westerberg I."/>
            <person name="Brannstrom I.O."/>
            <person name="Guillou S."/>
            <person name="Cros-Aarteil S."/>
            <person name="Calhoun S."/>
            <person name="Haridas S."/>
            <person name="Kuo A."/>
            <person name="Mondo S."/>
            <person name="Pangilinan J."/>
            <person name="Riley R."/>
            <person name="Labutti K."/>
            <person name="Andreopoulos B."/>
            <person name="Lipzen A."/>
            <person name="Chen C."/>
            <person name="Yanf M."/>
            <person name="Daum C."/>
            <person name="Ng V."/>
            <person name="Clum A."/>
            <person name="Ohm R."/>
            <person name="Martin F."/>
            <person name="Silar P."/>
            <person name="Natvig D."/>
            <person name="Lalanne C."/>
            <person name="Gautier V."/>
            <person name="Ament-Velasquez S.L."/>
            <person name="Kruys A."/>
            <person name="Hutchinson M.I."/>
            <person name="Powell A.J."/>
            <person name="Barry K."/>
            <person name="Miller A.N."/>
            <person name="Grigoriev I.V."/>
            <person name="Debuchy R."/>
            <person name="Gladieux P."/>
            <person name="Thoren M.H."/>
            <person name="Johannesson H."/>
        </authorList>
    </citation>
    <scope>NUCLEOTIDE SEQUENCE</scope>
    <source>
        <strain evidence="1">CBS 538.74</strain>
    </source>
</reference>
<accession>A0AAN6ZST9</accession>
<gene>
    <name evidence="1" type="ORF">C8A00DRAFT_38473</name>
</gene>
<proteinExistence type="predicted"/>
<dbReference type="Pfam" id="PF12511">
    <property type="entry name" value="DUF3716"/>
    <property type="match status" value="1"/>
</dbReference>
<reference evidence="1" key="1">
    <citation type="journal article" date="2023" name="Mol. Phylogenet. Evol.">
        <title>Genome-scale phylogeny and comparative genomics of the fungal order Sordariales.</title>
        <authorList>
            <person name="Hensen N."/>
            <person name="Bonometti L."/>
            <person name="Westerberg I."/>
            <person name="Brannstrom I.O."/>
            <person name="Guillou S."/>
            <person name="Cros-Aarteil S."/>
            <person name="Calhoun S."/>
            <person name="Haridas S."/>
            <person name="Kuo A."/>
            <person name="Mondo S."/>
            <person name="Pangilinan J."/>
            <person name="Riley R."/>
            <person name="LaButti K."/>
            <person name="Andreopoulos B."/>
            <person name="Lipzen A."/>
            <person name="Chen C."/>
            <person name="Yan M."/>
            <person name="Daum C."/>
            <person name="Ng V."/>
            <person name="Clum A."/>
            <person name="Steindorff A."/>
            <person name="Ohm R.A."/>
            <person name="Martin F."/>
            <person name="Silar P."/>
            <person name="Natvig D.O."/>
            <person name="Lalanne C."/>
            <person name="Gautier V."/>
            <person name="Ament-Velasquez S.L."/>
            <person name="Kruys A."/>
            <person name="Hutchinson M.I."/>
            <person name="Powell A.J."/>
            <person name="Barry K."/>
            <person name="Miller A.N."/>
            <person name="Grigoriev I.V."/>
            <person name="Debuchy R."/>
            <person name="Gladieux P."/>
            <person name="Hiltunen Thoren M."/>
            <person name="Johannesson H."/>
        </authorList>
    </citation>
    <scope>NUCLEOTIDE SEQUENCE</scope>
    <source>
        <strain evidence="1">CBS 538.74</strain>
    </source>
</reference>
<dbReference type="AlphaFoldDB" id="A0AAN6ZST9"/>
<evidence type="ECO:0000313" key="1">
    <source>
        <dbReference type="EMBL" id="KAK4148943.1"/>
    </source>
</evidence>
<protein>
    <submittedName>
        <fullName evidence="1">Uncharacterized protein</fullName>
    </submittedName>
</protein>
<dbReference type="InterPro" id="IPR022190">
    <property type="entry name" value="DUF3716"/>
</dbReference>
<evidence type="ECO:0000313" key="2">
    <source>
        <dbReference type="Proteomes" id="UP001302745"/>
    </source>
</evidence>
<dbReference type="EMBL" id="MU857229">
    <property type="protein sequence ID" value="KAK4148943.1"/>
    <property type="molecule type" value="Genomic_DNA"/>
</dbReference>
<name>A0AAN6ZST9_9PEZI</name>
<sequence>MHRNNSDPRFQFQLPGETHQLIWENIRFVSFGRNIGRLYIGWDFPGSKKGICDFFKTIMCLQGLEKADRFKASTIGSVMTNTHLLERLMLGRRIVFTNKFDGAPFGPLVHRLASAPFPLRNRLVLALFVQVFGVRNIQPCNCCEARYKIHANDVSGTRIQVMYPFFDCISLNIDKTFMVVNGCCGNCMWLGSDGYCVYHEDQPSEVKAFARRYRTSIEFEDGPRGLLSPTQPQRTILEPSMLSFSRLEQPVAWNWSNAQERHRAEFGKTFGNSTRIASPWQDWAPNR</sequence>
<organism evidence="1 2">
    <name type="scientific">Chaetomidium leptoderma</name>
    <dbReference type="NCBI Taxonomy" id="669021"/>
    <lineage>
        <taxon>Eukaryota</taxon>
        <taxon>Fungi</taxon>
        <taxon>Dikarya</taxon>
        <taxon>Ascomycota</taxon>
        <taxon>Pezizomycotina</taxon>
        <taxon>Sordariomycetes</taxon>
        <taxon>Sordariomycetidae</taxon>
        <taxon>Sordariales</taxon>
        <taxon>Chaetomiaceae</taxon>
        <taxon>Chaetomidium</taxon>
    </lineage>
</organism>
<keyword evidence="2" id="KW-1185">Reference proteome</keyword>